<dbReference type="EMBL" id="FMBC01000082">
    <property type="protein sequence ID" value="SCC69033.1"/>
    <property type="molecule type" value="Genomic_DNA"/>
</dbReference>
<protein>
    <submittedName>
        <fullName evidence="1">Uncharacterized protein</fullName>
    </submittedName>
</protein>
<dbReference type="AlphaFoldDB" id="A0A1C4GMC2"/>
<dbReference type="GO" id="GO:0003677">
    <property type="term" value="F:DNA binding"/>
    <property type="evidence" value="ECO:0007669"/>
    <property type="project" value="InterPro"/>
</dbReference>
<dbReference type="SUPFAM" id="SSF46894">
    <property type="entry name" value="C-terminal effector domain of the bipartite response regulators"/>
    <property type="match status" value="1"/>
</dbReference>
<evidence type="ECO:0000313" key="2">
    <source>
        <dbReference type="Proteomes" id="UP000198515"/>
    </source>
</evidence>
<name>A0A1C4GMC2_9ENTR</name>
<keyword evidence="2" id="KW-1185">Reference proteome</keyword>
<evidence type="ECO:0000313" key="1">
    <source>
        <dbReference type="EMBL" id="SCC69033.1"/>
    </source>
</evidence>
<accession>A0A1C4GMC2</accession>
<reference evidence="2" key="1">
    <citation type="submission" date="2016-08" db="EMBL/GenBank/DDBJ databases">
        <authorList>
            <person name="Varghese N."/>
            <person name="Submissions Spin"/>
        </authorList>
    </citation>
    <scope>NUCLEOTIDE SEQUENCE [LARGE SCALE GENOMIC DNA]</scope>
    <source>
        <strain evidence="2">REICA_142</strain>
    </source>
</reference>
<dbReference type="GO" id="GO:0006355">
    <property type="term" value="P:regulation of DNA-templated transcription"/>
    <property type="evidence" value="ECO:0007669"/>
    <property type="project" value="InterPro"/>
</dbReference>
<gene>
    <name evidence="1" type="ORF">GA0061070_10822</name>
</gene>
<dbReference type="Proteomes" id="UP000198515">
    <property type="component" value="Unassembled WGS sequence"/>
</dbReference>
<organism evidence="1 2">
    <name type="scientific">Kosakonia oryziphila</name>
    <dbReference type="NCBI Taxonomy" id="1005667"/>
    <lineage>
        <taxon>Bacteria</taxon>
        <taxon>Pseudomonadati</taxon>
        <taxon>Pseudomonadota</taxon>
        <taxon>Gammaproteobacteria</taxon>
        <taxon>Enterobacterales</taxon>
        <taxon>Enterobacteriaceae</taxon>
        <taxon>Kosakonia</taxon>
    </lineage>
</organism>
<dbReference type="InterPro" id="IPR016032">
    <property type="entry name" value="Sig_transdc_resp-reg_C-effctor"/>
</dbReference>
<proteinExistence type="predicted"/>
<sequence>MYPLFYRDVSPPLIRLFSASPLFSIGLVKLMPEAKWDITSLPQDCSHYRVKYAAYCAIALIDCSPLEITHGLQWLQNVSNQSHFAVLLLVDAVTPLIHQQILGNHTVVLFTKTSLQNIRESVLLWLNGKFPPKKGDDTGVYLCAKEWTALNRYLLVRDMHAVATWMNISTKSAYYWRKRALKKLGFNHLNDFVRFCTPHNPSPSLVQMHPNTGMHLN</sequence>
<dbReference type="RefSeq" id="WP_090138863.1">
    <property type="nucleotide sequence ID" value="NZ_FMBC01000082.1"/>
</dbReference>